<evidence type="ECO:0000313" key="3">
    <source>
        <dbReference type="EMBL" id="VAW06443.1"/>
    </source>
</evidence>
<evidence type="ECO:0000256" key="1">
    <source>
        <dbReference type="SAM" id="MobiDB-lite"/>
    </source>
</evidence>
<feature type="compositionally biased region" description="Basic residues" evidence="1">
    <location>
        <begin position="1"/>
        <end position="11"/>
    </location>
</feature>
<sequence length="191" mass="21292">MKRGRNQRRRPGNNPNRALDSNGPEVRIRGTANQIYDKYIALARDASSSGDRIKAENCLQHAEHYFRILRAAMPPPQSQSSQHSAPEGSTSEQPSMDNGSDRANEHSNERSDERRPDRQSRGRDRDERVAPRAEEEKPETAAPSQEAPVSTQDEDAPEAKPKRRRAKRTTKPAAKENDEASDVEEAAAAAE</sequence>
<accession>A0A3B0SQM1</accession>
<reference evidence="3" key="1">
    <citation type="submission" date="2018-06" db="EMBL/GenBank/DDBJ databases">
        <authorList>
            <person name="Zhirakovskaya E."/>
        </authorList>
    </citation>
    <scope>NUCLEOTIDE SEQUENCE</scope>
</reference>
<dbReference type="Pfam" id="PF13763">
    <property type="entry name" value="DUF4167"/>
    <property type="match status" value="1"/>
</dbReference>
<feature type="region of interest" description="Disordered" evidence="1">
    <location>
        <begin position="69"/>
        <end position="191"/>
    </location>
</feature>
<name>A0A3B0SQM1_9ZZZZ</name>
<feature type="compositionally biased region" description="Basic and acidic residues" evidence="1">
    <location>
        <begin position="99"/>
        <end position="139"/>
    </location>
</feature>
<protein>
    <recommendedName>
        <fullName evidence="2">DUF4167 domain-containing protein</fullName>
    </recommendedName>
</protein>
<dbReference type="InterPro" id="IPR025430">
    <property type="entry name" value="DUF4167"/>
</dbReference>
<gene>
    <name evidence="3" type="ORF">MNBD_ALPHA05-1538</name>
</gene>
<dbReference type="AlphaFoldDB" id="A0A3B0SQM1"/>
<evidence type="ECO:0000259" key="2">
    <source>
        <dbReference type="Pfam" id="PF13763"/>
    </source>
</evidence>
<feature type="region of interest" description="Disordered" evidence="1">
    <location>
        <begin position="1"/>
        <end position="26"/>
    </location>
</feature>
<feature type="domain" description="DUF4167" evidence="2">
    <location>
        <begin position="3"/>
        <end position="72"/>
    </location>
</feature>
<feature type="compositionally biased region" description="Polar residues" evidence="1">
    <location>
        <begin position="83"/>
        <end position="98"/>
    </location>
</feature>
<proteinExistence type="predicted"/>
<organism evidence="3">
    <name type="scientific">hydrothermal vent metagenome</name>
    <dbReference type="NCBI Taxonomy" id="652676"/>
    <lineage>
        <taxon>unclassified sequences</taxon>
        <taxon>metagenomes</taxon>
        <taxon>ecological metagenomes</taxon>
    </lineage>
</organism>
<feature type="compositionally biased region" description="Basic residues" evidence="1">
    <location>
        <begin position="161"/>
        <end position="170"/>
    </location>
</feature>
<dbReference type="EMBL" id="UOEH01000521">
    <property type="protein sequence ID" value="VAW06443.1"/>
    <property type="molecule type" value="Genomic_DNA"/>
</dbReference>